<dbReference type="GO" id="GO:0016020">
    <property type="term" value="C:membrane"/>
    <property type="evidence" value="ECO:0007669"/>
    <property type="project" value="TreeGrafter"/>
</dbReference>
<organism evidence="2 3">
    <name type="scientific">Nocardia asteroides NBRC 15531</name>
    <dbReference type="NCBI Taxonomy" id="1110697"/>
    <lineage>
        <taxon>Bacteria</taxon>
        <taxon>Bacillati</taxon>
        <taxon>Actinomycetota</taxon>
        <taxon>Actinomycetes</taxon>
        <taxon>Mycobacteriales</taxon>
        <taxon>Nocardiaceae</taxon>
        <taxon>Nocardia</taxon>
    </lineage>
</organism>
<dbReference type="SUPFAM" id="SSF53474">
    <property type="entry name" value="alpha/beta-Hydrolases"/>
    <property type="match status" value="1"/>
</dbReference>
<comment type="caution">
    <text evidence="2">The sequence shown here is derived from an EMBL/GenBank/DDBJ whole genome shotgun (WGS) entry which is preliminary data.</text>
</comment>
<feature type="domain" description="AB hydrolase-1" evidence="1">
    <location>
        <begin position="54"/>
        <end position="270"/>
    </location>
</feature>
<dbReference type="GeneID" id="91517494"/>
<evidence type="ECO:0000313" key="2">
    <source>
        <dbReference type="EMBL" id="GAD86157.1"/>
    </source>
</evidence>
<dbReference type="PANTHER" id="PTHR43798:SF33">
    <property type="entry name" value="HYDROLASE, PUTATIVE (AFU_ORTHOLOGUE AFUA_2G14860)-RELATED"/>
    <property type="match status" value="1"/>
</dbReference>
<dbReference type="RefSeq" id="WP_019047069.1">
    <property type="nucleotide sequence ID" value="NZ_BAFO02000032.1"/>
</dbReference>
<dbReference type="PANTHER" id="PTHR43798">
    <property type="entry name" value="MONOACYLGLYCEROL LIPASE"/>
    <property type="match status" value="1"/>
</dbReference>
<accession>U5E824</accession>
<dbReference type="OrthoDB" id="5513277at2"/>
<protein>
    <submittedName>
        <fullName evidence="2">Peptidase S33 family protein</fullName>
    </submittedName>
</protein>
<dbReference type="InterPro" id="IPR029058">
    <property type="entry name" value="AB_hydrolase_fold"/>
</dbReference>
<keyword evidence="3" id="KW-1185">Reference proteome</keyword>
<reference evidence="2 3" key="1">
    <citation type="journal article" date="2014" name="BMC Genomics">
        <title>Genome based analysis of type-I polyketide synthase and nonribosomal peptide synthetase gene clusters in seven strains of five representative Nocardia species.</title>
        <authorList>
            <person name="Komaki H."/>
            <person name="Ichikawa N."/>
            <person name="Hosoyama A."/>
            <person name="Takahashi-Nakaguchi A."/>
            <person name="Matsuzawa T."/>
            <person name="Suzuki K."/>
            <person name="Fujita N."/>
            <person name="Gonoi T."/>
        </authorList>
    </citation>
    <scope>NUCLEOTIDE SEQUENCE [LARGE SCALE GENOMIC DNA]</scope>
    <source>
        <strain evidence="2 3">NBRC 15531</strain>
    </source>
</reference>
<dbReference type="AlphaFoldDB" id="U5E824"/>
<evidence type="ECO:0000313" key="3">
    <source>
        <dbReference type="Proteomes" id="UP000017048"/>
    </source>
</evidence>
<dbReference type="GO" id="GO:0003824">
    <property type="term" value="F:catalytic activity"/>
    <property type="evidence" value="ECO:0007669"/>
    <property type="project" value="UniProtKB-ARBA"/>
</dbReference>
<dbReference type="eggNOG" id="COG2267">
    <property type="taxonomic scope" value="Bacteria"/>
</dbReference>
<dbReference type="STRING" id="1824.SAMN05444423_102464"/>
<evidence type="ECO:0000259" key="1">
    <source>
        <dbReference type="Pfam" id="PF12697"/>
    </source>
</evidence>
<dbReference type="Gene3D" id="3.40.50.1820">
    <property type="entry name" value="alpha/beta hydrolase"/>
    <property type="match status" value="1"/>
</dbReference>
<name>U5E824_NOCAS</name>
<dbReference type="InterPro" id="IPR050266">
    <property type="entry name" value="AB_hydrolase_sf"/>
</dbReference>
<proteinExistence type="predicted"/>
<dbReference type="EMBL" id="BAFO02000032">
    <property type="protein sequence ID" value="GAD86157.1"/>
    <property type="molecule type" value="Genomic_DNA"/>
</dbReference>
<dbReference type="InterPro" id="IPR000073">
    <property type="entry name" value="AB_hydrolase_1"/>
</dbReference>
<dbReference type="Pfam" id="PF12697">
    <property type="entry name" value="Abhydrolase_6"/>
    <property type="match status" value="1"/>
</dbReference>
<dbReference type="Proteomes" id="UP000017048">
    <property type="component" value="Unassembled WGS sequence"/>
</dbReference>
<gene>
    <name evidence="2" type="ORF">NCAST_32_06440</name>
</gene>
<sequence length="282" mass="30615">MTTIYTSPEGRRAVERRYRDHLDAWPVPRTELRVPTAAGETFVLASGPVDGPPLVLLHGSGANAATWRGDIADWSTRYRVYAVDLPGEPGFSAPTRLRLDSDATAAWLDEVLDALGVTGVAMAGMSLGGWTALDYVLRRPGRVTALVLLCPGGLGRHRYGWLVRGIALRLLGRHSVRDMARAGLGIDGPDAEPILDDVELTFRHFRARSGRLPRFADEHLRTVDIPVLVLVGDRDALFDSAQTAERTRAAFPRAQIDLLPGVGHAVLGQTARISEFLDANSA</sequence>
<dbReference type="PRINTS" id="PR00111">
    <property type="entry name" value="ABHYDROLASE"/>
</dbReference>